<evidence type="ECO:0000259" key="4">
    <source>
        <dbReference type="PROSITE" id="PS01124"/>
    </source>
</evidence>
<name>A0A917QGF7_9NOCA</name>
<evidence type="ECO:0000256" key="3">
    <source>
        <dbReference type="ARBA" id="ARBA00023163"/>
    </source>
</evidence>
<dbReference type="InterPro" id="IPR050204">
    <property type="entry name" value="AraC_XylS_family_regulators"/>
</dbReference>
<reference evidence="5" key="1">
    <citation type="journal article" date="2014" name="Int. J. Syst. Evol. Microbiol.">
        <title>Complete genome sequence of Corynebacterium casei LMG S-19264T (=DSM 44701T), isolated from a smear-ripened cheese.</title>
        <authorList>
            <consortium name="US DOE Joint Genome Institute (JGI-PGF)"/>
            <person name="Walter F."/>
            <person name="Albersmeier A."/>
            <person name="Kalinowski J."/>
            <person name="Ruckert C."/>
        </authorList>
    </citation>
    <scope>NUCLEOTIDE SEQUENCE</scope>
    <source>
        <strain evidence="5">CGMCC 4.7278</strain>
    </source>
</reference>
<keyword evidence="6" id="KW-1185">Reference proteome</keyword>
<gene>
    <name evidence="5" type="ORF">GCM10011591_19030</name>
</gene>
<dbReference type="EMBL" id="BMMW01000002">
    <property type="protein sequence ID" value="GGK47885.1"/>
    <property type="molecule type" value="Genomic_DNA"/>
</dbReference>
<dbReference type="SUPFAM" id="SSF46689">
    <property type="entry name" value="Homeodomain-like"/>
    <property type="match status" value="1"/>
</dbReference>
<keyword evidence="3" id="KW-0804">Transcription</keyword>
<dbReference type="PANTHER" id="PTHR46796:SF15">
    <property type="entry name" value="BLL1074 PROTEIN"/>
    <property type="match status" value="1"/>
</dbReference>
<dbReference type="AlphaFoldDB" id="A0A917QGF7"/>
<feature type="domain" description="HTH araC/xylS-type" evidence="4">
    <location>
        <begin position="158"/>
        <end position="261"/>
    </location>
</feature>
<keyword evidence="1" id="KW-0805">Transcription regulation</keyword>
<reference evidence="5" key="2">
    <citation type="submission" date="2020-09" db="EMBL/GenBank/DDBJ databases">
        <authorList>
            <person name="Sun Q."/>
            <person name="Zhou Y."/>
        </authorList>
    </citation>
    <scope>NUCLEOTIDE SEQUENCE</scope>
    <source>
        <strain evidence="5">CGMCC 4.7278</strain>
    </source>
</reference>
<dbReference type="Pfam" id="PF12833">
    <property type="entry name" value="HTH_18"/>
    <property type="match status" value="1"/>
</dbReference>
<protein>
    <submittedName>
        <fullName evidence="5">AraC family transcriptional regulator</fullName>
    </submittedName>
</protein>
<sequence>MATTEVVSAKPAPELAGFVDGYLGYRLAGFAPGVHRGLPSRHLTFIVAIGPPIDVIAQTDPRQSPAAYRCVVSGLQATPALIEHTGYQEGVAISLTPLGSRLLFGMPAAELWNQSVEGTELLGAQLADSIQSHHDWQSRFAACDRVLREKAIRDQLVSPELAWAWATLTRTDGTASITDLANHIGWTRQHLTRRFTAEFGTSPKTAARVIRFDRAKQLLTATPSYVSIAQIAAACGYYDQAHLNRDFLAFAGVSPTAWLAEEVPSVQDDGPLTGRG</sequence>
<evidence type="ECO:0000256" key="1">
    <source>
        <dbReference type="ARBA" id="ARBA00023015"/>
    </source>
</evidence>
<evidence type="ECO:0000313" key="6">
    <source>
        <dbReference type="Proteomes" id="UP000612956"/>
    </source>
</evidence>
<dbReference type="Proteomes" id="UP000612956">
    <property type="component" value="Unassembled WGS sequence"/>
</dbReference>
<evidence type="ECO:0000313" key="5">
    <source>
        <dbReference type="EMBL" id="GGK47885.1"/>
    </source>
</evidence>
<dbReference type="SMART" id="SM00342">
    <property type="entry name" value="HTH_ARAC"/>
    <property type="match status" value="1"/>
</dbReference>
<dbReference type="GO" id="GO:0043565">
    <property type="term" value="F:sequence-specific DNA binding"/>
    <property type="evidence" value="ECO:0007669"/>
    <property type="project" value="InterPro"/>
</dbReference>
<dbReference type="Gene3D" id="1.10.10.60">
    <property type="entry name" value="Homeodomain-like"/>
    <property type="match status" value="1"/>
</dbReference>
<organism evidence="5 6">
    <name type="scientific">Nocardia camponoti</name>
    <dbReference type="NCBI Taxonomy" id="1616106"/>
    <lineage>
        <taxon>Bacteria</taxon>
        <taxon>Bacillati</taxon>
        <taxon>Actinomycetota</taxon>
        <taxon>Actinomycetes</taxon>
        <taxon>Mycobacteriales</taxon>
        <taxon>Nocardiaceae</taxon>
        <taxon>Nocardia</taxon>
    </lineage>
</organism>
<evidence type="ECO:0000256" key="2">
    <source>
        <dbReference type="ARBA" id="ARBA00023125"/>
    </source>
</evidence>
<accession>A0A917QGF7</accession>
<dbReference type="PANTHER" id="PTHR46796">
    <property type="entry name" value="HTH-TYPE TRANSCRIPTIONAL ACTIVATOR RHAS-RELATED"/>
    <property type="match status" value="1"/>
</dbReference>
<proteinExistence type="predicted"/>
<dbReference type="InterPro" id="IPR046532">
    <property type="entry name" value="DUF6597"/>
</dbReference>
<dbReference type="InterPro" id="IPR009057">
    <property type="entry name" value="Homeodomain-like_sf"/>
</dbReference>
<dbReference type="RefSeq" id="WP_308426528.1">
    <property type="nucleotide sequence ID" value="NZ_BMMW01000002.1"/>
</dbReference>
<keyword evidence="2" id="KW-0238">DNA-binding</keyword>
<dbReference type="Pfam" id="PF20240">
    <property type="entry name" value="DUF6597"/>
    <property type="match status" value="1"/>
</dbReference>
<dbReference type="PROSITE" id="PS01124">
    <property type="entry name" value="HTH_ARAC_FAMILY_2"/>
    <property type="match status" value="1"/>
</dbReference>
<comment type="caution">
    <text evidence="5">The sequence shown here is derived from an EMBL/GenBank/DDBJ whole genome shotgun (WGS) entry which is preliminary data.</text>
</comment>
<dbReference type="GO" id="GO:0003700">
    <property type="term" value="F:DNA-binding transcription factor activity"/>
    <property type="evidence" value="ECO:0007669"/>
    <property type="project" value="InterPro"/>
</dbReference>
<dbReference type="InterPro" id="IPR018060">
    <property type="entry name" value="HTH_AraC"/>
</dbReference>